<evidence type="ECO:0000256" key="1">
    <source>
        <dbReference type="SAM" id="MobiDB-lite"/>
    </source>
</evidence>
<dbReference type="WBParaSite" id="Csp11.Scaffold629.g8299.t1">
    <property type="protein sequence ID" value="Csp11.Scaffold629.g8299.t1"/>
    <property type="gene ID" value="Csp11.Scaffold629.g8299"/>
</dbReference>
<dbReference type="PANTHER" id="PTHR47417">
    <property type="entry name" value="SMR DOMAIN-CONTAINING PROTEIN YPL199C"/>
    <property type="match status" value="1"/>
</dbReference>
<feature type="domain" description="Smr" evidence="2">
    <location>
        <begin position="80"/>
        <end position="154"/>
    </location>
</feature>
<dbReference type="InterPro" id="IPR002625">
    <property type="entry name" value="Smr_dom"/>
</dbReference>
<keyword evidence="3" id="KW-1185">Reference proteome</keyword>
<protein>
    <submittedName>
        <fullName evidence="4">Smr domain-containing protein</fullName>
    </submittedName>
</protein>
<sequence length="157" mass="18193">MVKQPRRQDQQRQLAPRSERVTVVHSRALLDKKEKLQKEVQALWASKKGKTHQERQQIDAKIDGKVVAYNLNDLKRRRYYDLHGMTLEGALVFVHSVMEATKDREPVQFETGKGNHSRNGVARIKPLLLETFGRLEEFRIDVDGNEGIVNVRRCFSS</sequence>
<dbReference type="Proteomes" id="UP000095282">
    <property type="component" value="Unplaced"/>
</dbReference>
<name>A0A1I7UDR3_9PELO</name>
<reference evidence="4" key="1">
    <citation type="submission" date="2016-11" db="UniProtKB">
        <authorList>
            <consortium name="WormBaseParasite"/>
        </authorList>
    </citation>
    <scope>IDENTIFICATION</scope>
</reference>
<dbReference type="Gene3D" id="3.30.1370.110">
    <property type="match status" value="1"/>
</dbReference>
<dbReference type="InterPro" id="IPR036063">
    <property type="entry name" value="Smr_dom_sf"/>
</dbReference>
<dbReference type="AlphaFoldDB" id="A0A1I7UDR3"/>
<feature type="compositionally biased region" description="Basic and acidic residues" evidence="1">
    <location>
        <begin position="1"/>
        <end position="10"/>
    </location>
</feature>
<dbReference type="InterPro" id="IPR053020">
    <property type="entry name" value="Smr_domain_protein"/>
</dbReference>
<organism evidence="3 4">
    <name type="scientific">Caenorhabditis tropicalis</name>
    <dbReference type="NCBI Taxonomy" id="1561998"/>
    <lineage>
        <taxon>Eukaryota</taxon>
        <taxon>Metazoa</taxon>
        <taxon>Ecdysozoa</taxon>
        <taxon>Nematoda</taxon>
        <taxon>Chromadorea</taxon>
        <taxon>Rhabditida</taxon>
        <taxon>Rhabditina</taxon>
        <taxon>Rhabditomorpha</taxon>
        <taxon>Rhabditoidea</taxon>
        <taxon>Rhabditidae</taxon>
        <taxon>Peloderinae</taxon>
        <taxon>Caenorhabditis</taxon>
    </lineage>
</organism>
<dbReference type="PROSITE" id="PS50828">
    <property type="entry name" value="SMR"/>
    <property type="match status" value="1"/>
</dbReference>
<proteinExistence type="predicted"/>
<accession>A0A1I7UDR3</accession>
<evidence type="ECO:0000313" key="4">
    <source>
        <dbReference type="WBParaSite" id="Csp11.Scaffold629.g8299.t1"/>
    </source>
</evidence>
<dbReference type="PANTHER" id="PTHR47417:SF1">
    <property type="entry name" value="SMR DOMAIN-CONTAINING PROTEIN YPL199C"/>
    <property type="match status" value="1"/>
</dbReference>
<dbReference type="SMART" id="SM00463">
    <property type="entry name" value="SMR"/>
    <property type="match status" value="1"/>
</dbReference>
<evidence type="ECO:0000259" key="2">
    <source>
        <dbReference type="PROSITE" id="PS50828"/>
    </source>
</evidence>
<dbReference type="eggNOG" id="ENOG502RT9K">
    <property type="taxonomic scope" value="Eukaryota"/>
</dbReference>
<dbReference type="SUPFAM" id="SSF160443">
    <property type="entry name" value="SMR domain-like"/>
    <property type="match status" value="1"/>
</dbReference>
<feature type="region of interest" description="Disordered" evidence="1">
    <location>
        <begin position="1"/>
        <end position="20"/>
    </location>
</feature>
<evidence type="ECO:0000313" key="3">
    <source>
        <dbReference type="Proteomes" id="UP000095282"/>
    </source>
</evidence>